<evidence type="ECO:0000313" key="2">
    <source>
        <dbReference type="EMBL" id="MFC3932729.1"/>
    </source>
</evidence>
<keyword evidence="1" id="KW-1133">Transmembrane helix</keyword>
<proteinExistence type="predicted"/>
<feature type="transmembrane region" description="Helical" evidence="1">
    <location>
        <begin position="7"/>
        <end position="28"/>
    </location>
</feature>
<evidence type="ECO:0000256" key="1">
    <source>
        <dbReference type="SAM" id="Phobius"/>
    </source>
</evidence>
<protein>
    <submittedName>
        <fullName evidence="2">TipC family immunity protein</fullName>
    </submittedName>
</protein>
<keyword evidence="1" id="KW-0472">Membrane</keyword>
<evidence type="ECO:0000313" key="3">
    <source>
        <dbReference type="Proteomes" id="UP001595901"/>
    </source>
</evidence>
<dbReference type="EMBL" id="JBHSAC010000069">
    <property type="protein sequence ID" value="MFC3932729.1"/>
    <property type="molecule type" value="Genomic_DNA"/>
</dbReference>
<dbReference type="RefSeq" id="WP_380432344.1">
    <property type="nucleotide sequence ID" value="NZ_JBHSAC010000069.1"/>
</dbReference>
<name>A0ABV8D336_9STRE</name>
<dbReference type="InterPro" id="IPR048042">
    <property type="entry name" value="TipC-like"/>
</dbReference>
<sequence length="236" mass="27823">MKRPYKILLVSLSILFLSYLVTLFVLNYQTRQKSTNIFDEMYYDETSFATRVFHLGGTHFNYVKDVKAYYRGRGDEGAIPIEAANSDYRYDKSSLEKDRQYLDIDFYYPPDTLYDDGIVRFSTNWVLDGHHEIGVDYYYNVTTKVLSKSYYIYVSQRDEILYTGEQSSEIGSILKKEGISEVKIYHYGDKNLHKILKDWSSVYHSRFSPNIEHWGKVEVREVRTTSNDDLEELTSK</sequence>
<accession>A0ABV8D336</accession>
<keyword evidence="1" id="KW-0812">Transmembrane</keyword>
<reference evidence="3" key="1">
    <citation type="journal article" date="2019" name="Int. J. Syst. Evol. Microbiol.">
        <title>The Global Catalogue of Microorganisms (GCM) 10K type strain sequencing project: providing services to taxonomists for standard genome sequencing and annotation.</title>
        <authorList>
            <consortium name="The Broad Institute Genomics Platform"/>
            <consortium name="The Broad Institute Genome Sequencing Center for Infectious Disease"/>
            <person name="Wu L."/>
            <person name="Ma J."/>
        </authorList>
    </citation>
    <scope>NUCLEOTIDE SEQUENCE [LARGE SCALE GENOMIC DNA]</scope>
    <source>
        <strain evidence="3">CCUG 58728</strain>
    </source>
</reference>
<comment type="caution">
    <text evidence="2">The sequence shown here is derived from an EMBL/GenBank/DDBJ whole genome shotgun (WGS) entry which is preliminary data.</text>
</comment>
<organism evidence="2 3">
    <name type="scientific">Streptococcus dentapri</name>
    <dbReference type="NCBI Taxonomy" id="573564"/>
    <lineage>
        <taxon>Bacteria</taxon>
        <taxon>Bacillati</taxon>
        <taxon>Bacillota</taxon>
        <taxon>Bacilli</taxon>
        <taxon>Lactobacillales</taxon>
        <taxon>Streptococcaceae</taxon>
        <taxon>Streptococcus</taxon>
    </lineage>
</organism>
<gene>
    <name evidence="2" type="ORF">ACFOSE_08200</name>
</gene>
<dbReference type="Proteomes" id="UP001595901">
    <property type="component" value="Unassembled WGS sequence"/>
</dbReference>
<keyword evidence="3" id="KW-1185">Reference proteome</keyword>
<dbReference type="NCBIfam" id="NF033863">
    <property type="entry name" value="immun_TipC_fam"/>
    <property type="match status" value="1"/>
</dbReference>